<sequence>MVDLRDIIPSLEARKIAKIQKKDPRMVEIILSESSELIHLENGVIISETKHGFVCANAGVDTSNVDEDENMVTLLPIDPNGTANMMREEIKRREKRDVGIVITDTFGRPFREGQINIAIGISGVEPIISYIGENDMFGKSLRITEIAVADEIASAAELVMRKSLRVPAAIVRGWEFEFKKVTASKLIRPKQNDFFRRSLNVKY</sequence>
<keyword evidence="1" id="KW-0436">Ligase</keyword>
<dbReference type="GO" id="GO:0052618">
    <property type="term" value="F:coenzyme F420-0:L-glutamate ligase activity"/>
    <property type="evidence" value="ECO:0007669"/>
    <property type="project" value="TreeGrafter"/>
</dbReference>
<protein>
    <submittedName>
        <fullName evidence="9">Uncharacterized conserved protein</fullName>
    </submittedName>
</protein>
<dbReference type="EMBL" id="DQ284446">
    <property type="protein sequence ID" value="ABB88984.1"/>
    <property type="molecule type" value="Genomic_DNA"/>
</dbReference>
<dbReference type="Pfam" id="PF01996">
    <property type="entry name" value="F420_ligase"/>
    <property type="match status" value="1"/>
</dbReference>
<dbReference type="PANTHER" id="PTHR47917:SF1">
    <property type="entry name" value="COENZYME F420:L-GLUTAMATE LIGASE"/>
    <property type="match status" value="1"/>
</dbReference>
<dbReference type="InterPro" id="IPR008225">
    <property type="entry name" value="F420-0_g-glutamyl_ligase"/>
</dbReference>
<evidence type="ECO:0000256" key="4">
    <source>
        <dbReference type="ARBA" id="ARBA00022842"/>
    </source>
</evidence>
<keyword evidence="5" id="KW-0630">Potassium</keyword>
<dbReference type="PANTHER" id="PTHR47917">
    <property type="match status" value="1"/>
</dbReference>
<feature type="domain" description="Coenzyme F420:L-glutamate ligase-like" evidence="8">
    <location>
        <begin position="1"/>
        <end position="173"/>
    </location>
</feature>
<evidence type="ECO:0000256" key="5">
    <source>
        <dbReference type="ARBA" id="ARBA00022958"/>
    </source>
</evidence>
<keyword evidence="2" id="KW-0479">Metal-binding</keyword>
<accession>Q2V9E1</accession>
<dbReference type="Gene3D" id="3.30.1330.100">
    <property type="entry name" value="CofE-like"/>
    <property type="match status" value="1"/>
</dbReference>
<keyword evidence="3" id="KW-0547">Nucleotide-binding</keyword>
<dbReference type="Gene3D" id="3.90.1660.10">
    <property type="entry name" value="CofE-like domain"/>
    <property type="match status" value="1"/>
</dbReference>
<evidence type="ECO:0000313" key="9">
    <source>
        <dbReference type="EMBL" id="ABB88984.1"/>
    </source>
</evidence>
<evidence type="ECO:0000256" key="3">
    <source>
        <dbReference type="ARBA" id="ARBA00022741"/>
    </source>
</evidence>
<keyword evidence="4" id="KW-0460">Magnesium</keyword>
<dbReference type="GO" id="GO:0005525">
    <property type="term" value="F:GTP binding"/>
    <property type="evidence" value="ECO:0007669"/>
    <property type="project" value="UniProtKB-KW"/>
</dbReference>
<evidence type="ECO:0000256" key="2">
    <source>
        <dbReference type="ARBA" id="ARBA00022723"/>
    </source>
</evidence>
<organism evidence="9">
    <name type="scientific">uncultured crenarchaeote</name>
    <dbReference type="NCBI Taxonomy" id="29281"/>
    <lineage>
        <taxon>Archaea</taxon>
        <taxon>Thermoproteota</taxon>
        <taxon>environmental samples</taxon>
    </lineage>
</organism>
<dbReference type="SUPFAM" id="SSF144010">
    <property type="entry name" value="CofE-like"/>
    <property type="match status" value="1"/>
</dbReference>
<evidence type="ECO:0000259" key="8">
    <source>
        <dbReference type="Pfam" id="PF01996"/>
    </source>
</evidence>
<reference evidence="9" key="1">
    <citation type="submission" date="2005-11" db="EMBL/GenBank/DDBJ databases">
        <title>Single cell genomics - a new approach in prokaryotic microbiology.</title>
        <authorList>
            <person name="Kvist T."/>
            <person name="Ahring B."/>
            <person name="Lasken R."/>
            <person name="Westermann P."/>
        </authorList>
    </citation>
    <scope>NUCLEOTIDE SEQUENCE</scope>
</reference>
<keyword evidence="6" id="KW-0342">GTP-binding</keyword>
<proteinExistence type="predicted"/>
<keyword evidence="7" id="KW-0464">Manganese</keyword>
<name>Q2V9E1_9CREN</name>
<dbReference type="InterPro" id="IPR002847">
    <property type="entry name" value="F420-0_gamma-glut_ligase-dom"/>
</dbReference>
<dbReference type="AlphaFoldDB" id="Q2V9E1"/>
<dbReference type="NCBIfam" id="TIGR01916">
    <property type="entry name" value="F420_cofE"/>
    <property type="match status" value="1"/>
</dbReference>
<evidence type="ECO:0000256" key="1">
    <source>
        <dbReference type="ARBA" id="ARBA00022598"/>
    </source>
</evidence>
<evidence type="ECO:0000256" key="7">
    <source>
        <dbReference type="ARBA" id="ARBA00023211"/>
    </source>
</evidence>
<dbReference type="GO" id="GO:0046872">
    <property type="term" value="F:metal ion binding"/>
    <property type="evidence" value="ECO:0007669"/>
    <property type="project" value="UniProtKB-KW"/>
</dbReference>
<evidence type="ECO:0000256" key="6">
    <source>
        <dbReference type="ARBA" id="ARBA00023134"/>
    </source>
</evidence>